<dbReference type="InterPro" id="IPR023696">
    <property type="entry name" value="Ureohydrolase_dom_sf"/>
</dbReference>
<comment type="caution">
    <text evidence="5">The sequence shown here is derived from an EMBL/GenBank/DDBJ whole genome shotgun (WGS) entry which is preliminary data.</text>
</comment>
<evidence type="ECO:0000256" key="4">
    <source>
        <dbReference type="PROSITE-ProRule" id="PRU00742"/>
    </source>
</evidence>
<keyword evidence="1" id="KW-0479">Metal-binding</keyword>
<reference evidence="6" key="1">
    <citation type="journal article" date="2019" name="Int. J. Syst. Evol. Microbiol.">
        <title>The Global Catalogue of Microorganisms (GCM) 10K type strain sequencing project: providing services to taxonomists for standard genome sequencing and annotation.</title>
        <authorList>
            <consortium name="The Broad Institute Genomics Platform"/>
            <consortium name="The Broad Institute Genome Sequencing Center for Infectious Disease"/>
            <person name="Wu L."/>
            <person name="Ma J."/>
        </authorList>
    </citation>
    <scope>NUCLEOTIDE SEQUENCE [LARGE SCALE GENOMIC DNA]</scope>
    <source>
        <strain evidence="6">IBRC-M 10906</strain>
    </source>
</reference>
<dbReference type="InterPro" id="IPR006035">
    <property type="entry name" value="Ureohydrolase"/>
</dbReference>
<dbReference type="EC" id="3.5.3.-" evidence="5"/>
<dbReference type="PRINTS" id="PR00116">
    <property type="entry name" value="ARGINASE"/>
</dbReference>
<keyword evidence="3" id="KW-0464">Manganese</keyword>
<accession>A0ABW5W7N5</accession>
<dbReference type="EMBL" id="JBHUOF010000013">
    <property type="protein sequence ID" value="MFD2799947.1"/>
    <property type="molecule type" value="Genomic_DNA"/>
</dbReference>
<evidence type="ECO:0000313" key="5">
    <source>
        <dbReference type="EMBL" id="MFD2799947.1"/>
    </source>
</evidence>
<dbReference type="Gene3D" id="3.40.800.10">
    <property type="entry name" value="Ureohydrolase domain"/>
    <property type="match status" value="1"/>
</dbReference>
<organism evidence="5 6">
    <name type="scientific">Prauserella oleivorans</name>
    <dbReference type="NCBI Taxonomy" id="1478153"/>
    <lineage>
        <taxon>Bacteria</taxon>
        <taxon>Bacillati</taxon>
        <taxon>Actinomycetota</taxon>
        <taxon>Actinomycetes</taxon>
        <taxon>Pseudonocardiales</taxon>
        <taxon>Pseudonocardiaceae</taxon>
        <taxon>Prauserella</taxon>
    </lineage>
</organism>
<evidence type="ECO:0000256" key="3">
    <source>
        <dbReference type="ARBA" id="ARBA00023211"/>
    </source>
</evidence>
<dbReference type="CDD" id="cd09999">
    <property type="entry name" value="Arginase-like_1"/>
    <property type="match status" value="1"/>
</dbReference>
<dbReference type="SUPFAM" id="SSF52768">
    <property type="entry name" value="Arginase/deacetylase"/>
    <property type="match status" value="1"/>
</dbReference>
<dbReference type="PANTHER" id="PTHR43782:SF3">
    <property type="entry name" value="ARGINASE"/>
    <property type="match status" value="1"/>
</dbReference>
<dbReference type="Proteomes" id="UP001597478">
    <property type="component" value="Unassembled WGS sequence"/>
</dbReference>
<dbReference type="PANTHER" id="PTHR43782">
    <property type="entry name" value="ARGINASE"/>
    <property type="match status" value="1"/>
</dbReference>
<keyword evidence="6" id="KW-1185">Reference proteome</keyword>
<dbReference type="GO" id="GO:0016787">
    <property type="term" value="F:hydrolase activity"/>
    <property type="evidence" value="ECO:0007669"/>
    <property type="project" value="UniProtKB-KW"/>
</dbReference>
<evidence type="ECO:0000313" key="6">
    <source>
        <dbReference type="Proteomes" id="UP001597478"/>
    </source>
</evidence>
<keyword evidence="2 5" id="KW-0378">Hydrolase</keyword>
<dbReference type="RefSeq" id="WP_377384786.1">
    <property type="nucleotide sequence ID" value="NZ_JBHSAN010000004.1"/>
</dbReference>
<dbReference type="Pfam" id="PF00491">
    <property type="entry name" value="Arginase"/>
    <property type="match status" value="1"/>
</dbReference>
<name>A0ABW5W7N5_9PSEU</name>
<comment type="similarity">
    <text evidence="4">Belongs to the arginase family.</text>
</comment>
<dbReference type="PROSITE" id="PS51409">
    <property type="entry name" value="ARGINASE_2"/>
    <property type="match status" value="1"/>
</dbReference>
<evidence type="ECO:0000256" key="1">
    <source>
        <dbReference type="ARBA" id="ARBA00022723"/>
    </source>
</evidence>
<evidence type="ECO:0000256" key="2">
    <source>
        <dbReference type="ARBA" id="ARBA00022801"/>
    </source>
</evidence>
<protein>
    <submittedName>
        <fullName evidence="5">Arginase family protein</fullName>
        <ecNumber evidence="5">3.5.3.-</ecNumber>
    </submittedName>
</protein>
<gene>
    <name evidence="5" type="ORF">ACFS2C_11140</name>
</gene>
<sequence>MEIHAVPQWQGALWDGAAARLPDGCRALAALAADVLGADVRELPVRPGGSPTVAGIGNRAALTTNRDAQLSALESPDGAVLTIGGDCAVDLVPPGVARFRHGRELTVVWFDAHADCNTAESSPSGAFHGMVLRSLFGDGDAEFAAGPPLERGHAVLLGTRAFDAAERQAVVDGLVRHVPPPADPADVRDTLAATGSGPVYLHVDLDVLDPATFGGTYYHEPGGLTVEQLCAALDGVSGHEVVGAAVTECATVDASELAAVTPVLEVIGRLLTDSSRC</sequence>
<proteinExistence type="inferred from homology"/>